<accession>A0A2M6YUH4</accession>
<dbReference type="InterPro" id="IPR047150">
    <property type="entry name" value="SGT"/>
</dbReference>
<evidence type="ECO:0000256" key="1">
    <source>
        <dbReference type="ARBA" id="ARBA00022737"/>
    </source>
</evidence>
<dbReference type="PROSITE" id="PS50005">
    <property type="entry name" value="TPR"/>
    <property type="match status" value="1"/>
</dbReference>
<dbReference type="Pfam" id="PF00515">
    <property type="entry name" value="TPR_1"/>
    <property type="match status" value="1"/>
</dbReference>
<sequence length="218" mass="24698">MKDFSNIEEQAINCAMNGQWTEAIKFNESIIKIDKKNIEAYLRLGFANLQINKIKKAKEYYLQALKIQPNNGFVKKNLDRIKILESKKLISSNTTPLDPLLFVDIPGKTKTVSLVNCGPKSVLAKLTVGQKVFLMVKKRRVEIRTEEKEYAGCLPDDLSKRLAIFIKNGGVFSVYIKETSLKMINVLIKEEKKGAKMMKFVAFPSDLSVNLSRMESSS</sequence>
<dbReference type="GO" id="GO:0060090">
    <property type="term" value="F:molecular adaptor activity"/>
    <property type="evidence" value="ECO:0007669"/>
    <property type="project" value="TreeGrafter"/>
</dbReference>
<dbReference type="AlphaFoldDB" id="A0A2M6YUH4"/>
<feature type="non-terminal residue" evidence="4">
    <location>
        <position position="218"/>
    </location>
</feature>
<evidence type="ECO:0000313" key="5">
    <source>
        <dbReference type="Proteomes" id="UP000230184"/>
    </source>
</evidence>
<dbReference type="EMBL" id="PEWY01000067">
    <property type="protein sequence ID" value="PIU37123.1"/>
    <property type="molecule type" value="Genomic_DNA"/>
</dbReference>
<evidence type="ECO:0000256" key="2">
    <source>
        <dbReference type="ARBA" id="ARBA00022803"/>
    </source>
</evidence>
<evidence type="ECO:0000313" key="4">
    <source>
        <dbReference type="EMBL" id="PIU37123.1"/>
    </source>
</evidence>
<dbReference type="Gene3D" id="1.25.40.10">
    <property type="entry name" value="Tetratricopeptide repeat domain"/>
    <property type="match status" value="1"/>
</dbReference>
<dbReference type="InterPro" id="IPR019734">
    <property type="entry name" value="TPR_rpt"/>
</dbReference>
<dbReference type="PANTHER" id="PTHR45831:SF5">
    <property type="entry name" value="STI1 DOMAIN-CONTAINING PROTEIN"/>
    <property type="match status" value="1"/>
</dbReference>
<reference evidence="5" key="1">
    <citation type="submission" date="2017-09" db="EMBL/GenBank/DDBJ databases">
        <title>Depth-based differentiation of microbial function through sediment-hosted aquifers and enrichment of novel symbionts in the deep terrestrial subsurface.</title>
        <authorList>
            <person name="Probst A.J."/>
            <person name="Ladd B."/>
            <person name="Jarett J.K."/>
            <person name="Geller-Mcgrath D.E."/>
            <person name="Sieber C.M.K."/>
            <person name="Emerson J.B."/>
            <person name="Anantharaman K."/>
            <person name="Thomas B.C."/>
            <person name="Malmstrom R."/>
            <person name="Stieglmeier M."/>
            <person name="Klingl A."/>
            <person name="Woyke T."/>
            <person name="Ryan C.M."/>
            <person name="Banfield J.F."/>
        </authorList>
    </citation>
    <scope>NUCLEOTIDE SEQUENCE [LARGE SCALE GENOMIC DNA]</scope>
</reference>
<dbReference type="SMART" id="SM00028">
    <property type="entry name" value="TPR"/>
    <property type="match status" value="1"/>
</dbReference>
<name>A0A2M6YUH4_9BACT</name>
<keyword evidence="1" id="KW-0677">Repeat</keyword>
<proteinExistence type="predicted"/>
<organism evidence="4 5">
    <name type="scientific">Candidatus Roizmanbacteria bacterium CG07_land_8_20_14_0_80_34_15</name>
    <dbReference type="NCBI Taxonomy" id="1974849"/>
    <lineage>
        <taxon>Bacteria</taxon>
        <taxon>Candidatus Roizmaniibacteriota</taxon>
    </lineage>
</organism>
<dbReference type="PROSITE" id="PS50293">
    <property type="entry name" value="TPR_REGION"/>
    <property type="match status" value="1"/>
</dbReference>
<dbReference type="InterPro" id="IPR011990">
    <property type="entry name" value="TPR-like_helical_dom_sf"/>
</dbReference>
<feature type="repeat" description="TPR" evidence="3">
    <location>
        <begin position="38"/>
        <end position="71"/>
    </location>
</feature>
<comment type="caution">
    <text evidence="4">The sequence shown here is derived from an EMBL/GenBank/DDBJ whole genome shotgun (WGS) entry which is preliminary data.</text>
</comment>
<evidence type="ECO:0000256" key="3">
    <source>
        <dbReference type="PROSITE-ProRule" id="PRU00339"/>
    </source>
</evidence>
<dbReference type="GO" id="GO:0072380">
    <property type="term" value="C:TRC complex"/>
    <property type="evidence" value="ECO:0007669"/>
    <property type="project" value="TreeGrafter"/>
</dbReference>
<dbReference type="SUPFAM" id="SSF48452">
    <property type="entry name" value="TPR-like"/>
    <property type="match status" value="1"/>
</dbReference>
<dbReference type="PANTHER" id="PTHR45831">
    <property type="entry name" value="LD24721P"/>
    <property type="match status" value="1"/>
</dbReference>
<gene>
    <name evidence="4" type="ORF">COT02_02465</name>
</gene>
<dbReference type="Proteomes" id="UP000230184">
    <property type="component" value="Unassembled WGS sequence"/>
</dbReference>
<keyword evidence="2 3" id="KW-0802">TPR repeat</keyword>
<protein>
    <submittedName>
        <fullName evidence="4">Uncharacterized protein</fullName>
    </submittedName>
</protein>
<dbReference type="GO" id="GO:0006620">
    <property type="term" value="P:post-translational protein targeting to endoplasmic reticulum membrane"/>
    <property type="evidence" value="ECO:0007669"/>
    <property type="project" value="TreeGrafter"/>
</dbReference>
<dbReference type="GO" id="GO:0016020">
    <property type="term" value="C:membrane"/>
    <property type="evidence" value="ECO:0007669"/>
    <property type="project" value="TreeGrafter"/>
</dbReference>